<dbReference type="Proteomes" id="UP001172386">
    <property type="component" value="Unassembled WGS sequence"/>
</dbReference>
<evidence type="ECO:0000313" key="1">
    <source>
        <dbReference type="EMBL" id="KAJ9651276.1"/>
    </source>
</evidence>
<gene>
    <name evidence="1" type="ORF">H2198_009430</name>
</gene>
<evidence type="ECO:0000313" key="2">
    <source>
        <dbReference type="Proteomes" id="UP001172386"/>
    </source>
</evidence>
<proteinExistence type="predicted"/>
<keyword evidence="2" id="KW-1185">Reference proteome</keyword>
<accession>A0ACC2ZUT1</accession>
<protein>
    <submittedName>
        <fullName evidence="1">Uncharacterized protein</fullName>
    </submittedName>
</protein>
<reference evidence="1" key="1">
    <citation type="submission" date="2022-10" db="EMBL/GenBank/DDBJ databases">
        <title>Culturing micro-colonial fungi from biological soil crusts in the Mojave desert and describing Neophaeococcomyces mojavensis, and introducing the new genera and species Taxawa tesnikishii.</title>
        <authorList>
            <person name="Kurbessoian T."/>
            <person name="Stajich J.E."/>
        </authorList>
    </citation>
    <scope>NUCLEOTIDE SEQUENCE</scope>
    <source>
        <strain evidence="1">JES_112</strain>
    </source>
</reference>
<sequence>MFSSITRALNNLHWFIDNTEYKNEARNRRQGRRLVLEAIEAGGNNYLIVAVAGLGFFTDSYILFASNAISPMLAYTYWNEAKEASHDLALNLATLGGCVVGQLLFGWLADRRGMGRRKVYGWELLLLMAGTTGVVMSSPGYALPVGSQSDANGIEWSSYGSMNVIAWLVWWRFVTGVGIGGDYPVSATLVSEMAPTKRRARMLAAMFSMQAVGYAAANIVALVVTIIVRHYHPDPTPRSIDQIWRWVIGLSLIPAFIASLLRLTIPESPRYTLDVTDNISKAFDESTRFNNAKLQQPEWVTQANQNTNSAALAQDEDGNVSGGEETELIDVIDINQSKIEAKRYFLDDGNWRLIAGTALCWFLLDIGFFALSLNSPRLVSKLWYQNPQQPAGDKLWATNPTVEDPEKGIYTILITNNTHSLIISSIGALTGSAAMLYFIDKINRRKFQLGSFLVLAALFIITGATFQYTVQTSFHGVTIILFVLCVFVFYCGPNTLTFLIPAELFPTKYRATCHGISAAAGKIGSIITQVFIAYVTFDNGGTGETSSLDPQSKWLGWILLIFSLPMVLGAFVTWWLIPDVQDSNRKPKTLEELVFVRQMAGRSSQDVEMSRKDRSSV</sequence>
<organism evidence="1 2">
    <name type="scientific">Neophaeococcomyces mojaviensis</name>
    <dbReference type="NCBI Taxonomy" id="3383035"/>
    <lineage>
        <taxon>Eukaryota</taxon>
        <taxon>Fungi</taxon>
        <taxon>Dikarya</taxon>
        <taxon>Ascomycota</taxon>
        <taxon>Pezizomycotina</taxon>
        <taxon>Eurotiomycetes</taxon>
        <taxon>Chaetothyriomycetidae</taxon>
        <taxon>Chaetothyriales</taxon>
        <taxon>Chaetothyriales incertae sedis</taxon>
        <taxon>Neophaeococcomyces</taxon>
    </lineage>
</organism>
<comment type="caution">
    <text evidence="1">The sequence shown here is derived from an EMBL/GenBank/DDBJ whole genome shotgun (WGS) entry which is preliminary data.</text>
</comment>
<name>A0ACC2ZUT1_9EURO</name>
<dbReference type="EMBL" id="JAPDRQ010000267">
    <property type="protein sequence ID" value="KAJ9651276.1"/>
    <property type="molecule type" value="Genomic_DNA"/>
</dbReference>